<protein>
    <submittedName>
        <fullName evidence="1">Uncharacterized protein</fullName>
    </submittedName>
</protein>
<proteinExistence type="predicted"/>
<dbReference type="Proteomes" id="UP000034291">
    <property type="component" value="Unassembled WGS sequence"/>
</dbReference>
<keyword evidence="2" id="KW-1185">Reference proteome</keyword>
<dbReference type="OrthoDB" id="4481923at2759"/>
<reference evidence="1 2" key="1">
    <citation type="submission" date="2015-02" db="EMBL/GenBank/DDBJ databases">
        <title>Draft Genome Sequences of Two Closely-Related Aflatoxigenic Aspergillus Species Obtained from the Cote d'Ivoire.</title>
        <authorList>
            <person name="Moore G.G."/>
            <person name="Beltz S.B."/>
            <person name="Mack B.M."/>
        </authorList>
    </citation>
    <scope>NUCLEOTIDE SEQUENCE [LARGE SCALE GENOMIC DNA]</scope>
    <source>
        <strain evidence="1 2">SRRC1468</strain>
    </source>
</reference>
<feature type="non-terminal residue" evidence="1">
    <location>
        <position position="90"/>
    </location>
</feature>
<organism evidence="1 2">
    <name type="scientific">Aspergillus rambellii</name>
    <dbReference type="NCBI Taxonomy" id="308745"/>
    <lineage>
        <taxon>Eukaryota</taxon>
        <taxon>Fungi</taxon>
        <taxon>Dikarya</taxon>
        <taxon>Ascomycota</taxon>
        <taxon>Pezizomycotina</taxon>
        <taxon>Eurotiomycetes</taxon>
        <taxon>Eurotiomycetidae</taxon>
        <taxon>Eurotiales</taxon>
        <taxon>Aspergillaceae</taxon>
        <taxon>Aspergillus</taxon>
        <taxon>Aspergillus subgen. Nidulantes</taxon>
    </lineage>
</organism>
<evidence type="ECO:0000313" key="2">
    <source>
        <dbReference type="Proteomes" id="UP000034291"/>
    </source>
</evidence>
<evidence type="ECO:0000313" key="1">
    <source>
        <dbReference type="EMBL" id="KKK18232.1"/>
    </source>
</evidence>
<sequence length="90" mass="10277">MPRYVHIHLDSPFQLHHLTNLEYQTIVIQYDTLQAYQRHGGNMEELCVADSNHLPTSASFLAKGAIEQTLFISTRSLPPIHTTSFYAPDH</sequence>
<name>A0A0F8X3Z5_9EURO</name>
<dbReference type="EMBL" id="JZBS01002536">
    <property type="protein sequence ID" value="KKK18232.1"/>
    <property type="molecule type" value="Genomic_DNA"/>
</dbReference>
<accession>A0A0F8X3Z5</accession>
<dbReference type="AlphaFoldDB" id="A0A0F8X3Z5"/>
<comment type="caution">
    <text evidence="1">The sequence shown here is derived from an EMBL/GenBank/DDBJ whole genome shotgun (WGS) entry which is preliminary data.</text>
</comment>
<gene>
    <name evidence="1" type="ORF">ARAM_002982</name>
</gene>